<evidence type="ECO:0000313" key="1">
    <source>
        <dbReference type="EMBL" id="PNZ68603.1"/>
    </source>
</evidence>
<dbReference type="Pfam" id="PF04464">
    <property type="entry name" value="Glyphos_transf"/>
    <property type="match status" value="1"/>
</dbReference>
<dbReference type="Proteomes" id="UP000242470">
    <property type="component" value="Unassembled WGS sequence"/>
</dbReference>
<protein>
    <submittedName>
        <fullName evidence="1">CDP-glycerol glycerophosphotransferase</fullName>
    </submittedName>
</protein>
<evidence type="ECO:0000313" key="2">
    <source>
        <dbReference type="Proteomes" id="UP000242470"/>
    </source>
</evidence>
<organism evidence="1 2">
    <name type="scientific">Staphylococcus auricularis</name>
    <dbReference type="NCBI Taxonomy" id="29379"/>
    <lineage>
        <taxon>Bacteria</taxon>
        <taxon>Bacillati</taxon>
        <taxon>Bacillota</taxon>
        <taxon>Bacilli</taxon>
        <taxon>Bacillales</taxon>
        <taxon>Staphylococcaceae</taxon>
        <taxon>Staphylococcus</taxon>
    </lineage>
</organism>
<dbReference type="InterPro" id="IPR043148">
    <property type="entry name" value="TagF_C"/>
</dbReference>
<name>A0AAP8TTN2_9STAP</name>
<dbReference type="SUPFAM" id="SSF53756">
    <property type="entry name" value="UDP-Glycosyltransferase/glycogen phosphorylase"/>
    <property type="match status" value="1"/>
</dbReference>
<dbReference type="PANTHER" id="PTHR37316">
    <property type="entry name" value="TEICHOIC ACID GLYCEROL-PHOSPHATE PRIMASE"/>
    <property type="match status" value="1"/>
</dbReference>
<reference evidence="1 2" key="1">
    <citation type="submission" date="2017-08" db="EMBL/GenBank/DDBJ databases">
        <title>Draft genome sequences of 64 type strains of genus Staph aureus.</title>
        <authorList>
            <person name="Cole K."/>
            <person name="Golubchik T."/>
            <person name="Russell J."/>
            <person name="Foster D."/>
            <person name="Llewelyn M."/>
            <person name="Wilson D."/>
            <person name="Crook D."/>
            <person name="Paul J."/>
        </authorList>
    </citation>
    <scope>NUCLEOTIDE SEQUENCE [LARGE SCALE GENOMIC DNA]</scope>
    <source>
        <strain evidence="1 2">NCTC 12101</strain>
    </source>
</reference>
<dbReference type="AlphaFoldDB" id="A0AAP8TTN2"/>
<dbReference type="GO" id="GO:0016020">
    <property type="term" value="C:membrane"/>
    <property type="evidence" value="ECO:0007669"/>
    <property type="project" value="InterPro"/>
</dbReference>
<dbReference type="GO" id="GO:0047355">
    <property type="term" value="F:CDP-glycerol glycerophosphotransferase activity"/>
    <property type="evidence" value="ECO:0007669"/>
    <property type="project" value="InterPro"/>
</dbReference>
<dbReference type="InterPro" id="IPR051612">
    <property type="entry name" value="Teichoic_Acid_Biosynth"/>
</dbReference>
<dbReference type="EMBL" id="PPQW01000012">
    <property type="protein sequence ID" value="PNZ68603.1"/>
    <property type="molecule type" value="Genomic_DNA"/>
</dbReference>
<dbReference type="InterPro" id="IPR007554">
    <property type="entry name" value="Glycerophosphate_synth"/>
</dbReference>
<sequence>MQSPSTTQYLMLNYYWMGQRLTVQPQHIEVSYVNVTTMVNETSLHLNTEVEVSETEADQRLVHLALVNSDMSVIQTLPTTVTGAFIHSQLDVETLEDLTNKKLVAVFENPSTETNIYVMLKSRQRINFKACMRVQDEIYELTVKKSPSVTFVAKKPKVKMGVNAVSPEQLNIFYQPHSIYDRYQSYFTFEERASQQRYEIPITRGEQDITIPYNELETLKSSPKNIIDIFITIYDGETIIRKDKIKFKLGDYKKDNYLTYKALEREGKRAYYMLTLTPFKNIKFESFELTDAQYHTLTTGVKDPNVWLIGERTDTAQDNGIQLFYWLKQHTDIEAYYVIDAEAKDYAHIKHLEGVVPFGSASHFEVAARAKVLVSTHDLENILPYKTARGFFGYEDCVRIFLQHGVMGRKYVEYDKANYDLPFHLVHVSSQAEKDDVVIDRLGYASEDVAVTGLPRFDRLPLEPADDITKILIMPTWRDWLNSDYAFSHSDYLNNYLSLLNDPDLAALSEKYHVEINFYPHYRAQAFFKEYLAESESLVNYVELGEQTVQSLLIDHDILITDYSSVSFDFSYMHKPVLFYHFDVERFFRKGILRPVEETFIGKIAYNQKGLINQIESVLKQQKAREDQPLDLIFDQVDHHNCERVYEAICYKLKQL</sequence>
<dbReference type="Gene3D" id="3.40.50.12580">
    <property type="match status" value="1"/>
</dbReference>
<gene>
    <name evidence="1" type="ORF">CD158_03110</name>
</gene>
<proteinExistence type="predicted"/>
<comment type="caution">
    <text evidence="1">The sequence shown here is derived from an EMBL/GenBank/DDBJ whole genome shotgun (WGS) entry which is preliminary data.</text>
</comment>
<accession>A0AAP8TTN2</accession>
<dbReference type="PANTHER" id="PTHR37316:SF3">
    <property type="entry name" value="TEICHOIC ACID GLYCEROL-PHOSPHATE TRANSFERASE"/>
    <property type="match status" value="1"/>
</dbReference>